<gene>
    <name evidence="1" type="ORF">POPTR_002G056900</name>
</gene>
<dbReference type="InParanoid" id="A0A2K2BE35"/>
<protein>
    <submittedName>
        <fullName evidence="1">Uncharacterized protein</fullName>
    </submittedName>
</protein>
<proteinExistence type="predicted"/>
<dbReference type="EMBL" id="CM009291">
    <property type="protein sequence ID" value="PNT48025.1"/>
    <property type="molecule type" value="Genomic_DNA"/>
</dbReference>
<accession>A0A2K2BE35</accession>
<organism evidence="1 2">
    <name type="scientific">Populus trichocarpa</name>
    <name type="common">Western balsam poplar</name>
    <name type="synonym">Populus balsamifera subsp. trichocarpa</name>
    <dbReference type="NCBI Taxonomy" id="3694"/>
    <lineage>
        <taxon>Eukaryota</taxon>
        <taxon>Viridiplantae</taxon>
        <taxon>Streptophyta</taxon>
        <taxon>Embryophyta</taxon>
        <taxon>Tracheophyta</taxon>
        <taxon>Spermatophyta</taxon>
        <taxon>Magnoliopsida</taxon>
        <taxon>eudicotyledons</taxon>
        <taxon>Gunneridae</taxon>
        <taxon>Pentapetalae</taxon>
        <taxon>rosids</taxon>
        <taxon>fabids</taxon>
        <taxon>Malpighiales</taxon>
        <taxon>Salicaceae</taxon>
        <taxon>Saliceae</taxon>
        <taxon>Populus</taxon>
    </lineage>
</organism>
<dbReference type="Proteomes" id="UP000006729">
    <property type="component" value="Chromosome 2"/>
</dbReference>
<dbReference type="AlphaFoldDB" id="A0A2K2BE35"/>
<keyword evidence="2" id="KW-1185">Reference proteome</keyword>
<reference evidence="1 2" key="1">
    <citation type="journal article" date="2006" name="Science">
        <title>The genome of black cottonwood, Populus trichocarpa (Torr. &amp; Gray).</title>
        <authorList>
            <person name="Tuskan G.A."/>
            <person name="Difazio S."/>
            <person name="Jansson S."/>
            <person name="Bohlmann J."/>
            <person name="Grigoriev I."/>
            <person name="Hellsten U."/>
            <person name="Putnam N."/>
            <person name="Ralph S."/>
            <person name="Rombauts S."/>
            <person name="Salamov A."/>
            <person name="Schein J."/>
            <person name="Sterck L."/>
            <person name="Aerts A."/>
            <person name="Bhalerao R.R."/>
            <person name="Bhalerao R.P."/>
            <person name="Blaudez D."/>
            <person name="Boerjan W."/>
            <person name="Brun A."/>
            <person name="Brunner A."/>
            <person name="Busov V."/>
            <person name="Campbell M."/>
            <person name="Carlson J."/>
            <person name="Chalot M."/>
            <person name="Chapman J."/>
            <person name="Chen G.L."/>
            <person name="Cooper D."/>
            <person name="Coutinho P.M."/>
            <person name="Couturier J."/>
            <person name="Covert S."/>
            <person name="Cronk Q."/>
            <person name="Cunningham R."/>
            <person name="Davis J."/>
            <person name="Degroeve S."/>
            <person name="Dejardin A."/>
            <person name="Depamphilis C."/>
            <person name="Detter J."/>
            <person name="Dirks B."/>
            <person name="Dubchak I."/>
            <person name="Duplessis S."/>
            <person name="Ehlting J."/>
            <person name="Ellis B."/>
            <person name="Gendler K."/>
            <person name="Goodstein D."/>
            <person name="Gribskov M."/>
            <person name="Grimwood J."/>
            <person name="Groover A."/>
            <person name="Gunter L."/>
            <person name="Hamberger B."/>
            <person name="Heinze B."/>
            <person name="Helariutta Y."/>
            <person name="Henrissat B."/>
            <person name="Holligan D."/>
            <person name="Holt R."/>
            <person name="Huang W."/>
            <person name="Islam-Faridi N."/>
            <person name="Jones S."/>
            <person name="Jones-Rhoades M."/>
            <person name="Jorgensen R."/>
            <person name="Joshi C."/>
            <person name="Kangasjarvi J."/>
            <person name="Karlsson J."/>
            <person name="Kelleher C."/>
            <person name="Kirkpatrick R."/>
            <person name="Kirst M."/>
            <person name="Kohler A."/>
            <person name="Kalluri U."/>
            <person name="Larimer F."/>
            <person name="Leebens-Mack J."/>
            <person name="Leple J.C."/>
            <person name="Locascio P."/>
            <person name="Lou Y."/>
            <person name="Lucas S."/>
            <person name="Martin F."/>
            <person name="Montanini B."/>
            <person name="Napoli C."/>
            <person name="Nelson D.R."/>
            <person name="Nelson C."/>
            <person name="Nieminen K."/>
            <person name="Nilsson O."/>
            <person name="Pereda V."/>
            <person name="Peter G."/>
            <person name="Philippe R."/>
            <person name="Pilate G."/>
            <person name="Poliakov A."/>
            <person name="Razumovskaya J."/>
            <person name="Richardson P."/>
            <person name="Rinaldi C."/>
            <person name="Ritland K."/>
            <person name="Rouze P."/>
            <person name="Ryaboy D."/>
            <person name="Schmutz J."/>
            <person name="Schrader J."/>
            <person name="Segerman B."/>
            <person name="Shin H."/>
            <person name="Siddiqui A."/>
            <person name="Sterky F."/>
            <person name="Terry A."/>
            <person name="Tsai C.J."/>
            <person name="Uberbacher E."/>
            <person name="Unneberg P."/>
            <person name="Vahala J."/>
            <person name="Wall K."/>
            <person name="Wessler S."/>
            <person name="Yang G."/>
            <person name="Yin T."/>
            <person name="Douglas C."/>
            <person name="Marra M."/>
            <person name="Sandberg G."/>
            <person name="Van de Peer Y."/>
            <person name="Rokhsar D."/>
        </authorList>
    </citation>
    <scope>NUCLEOTIDE SEQUENCE [LARGE SCALE GENOMIC DNA]</scope>
    <source>
        <strain evidence="2">cv. Nisqually</strain>
    </source>
</reference>
<evidence type="ECO:0000313" key="2">
    <source>
        <dbReference type="Proteomes" id="UP000006729"/>
    </source>
</evidence>
<sequence length="50" mass="5667">MRKNTTWVIYRAHSHSWNVQKTHNVSRIADHTDLAKIGPSAPTTNKQIGV</sequence>
<name>A0A2K2BE35_POPTR</name>
<evidence type="ECO:0000313" key="1">
    <source>
        <dbReference type="EMBL" id="PNT48025.1"/>
    </source>
</evidence>